<dbReference type="Proteomes" id="UP000318733">
    <property type="component" value="Unassembled WGS sequence"/>
</dbReference>
<evidence type="ECO:0000256" key="1">
    <source>
        <dbReference type="ARBA" id="ARBA00004141"/>
    </source>
</evidence>
<evidence type="ECO:0000256" key="3">
    <source>
        <dbReference type="ARBA" id="ARBA00022989"/>
    </source>
</evidence>
<feature type="transmembrane region" description="Helical" evidence="5">
    <location>
        <begin position="12"/>
        <end position="30"/>
    </location>
</feature>
<dbReference type="InterPro" id="IPR002797">
    <property type="entry name" value="Polysacc_synth"/>
</dbReference>
<feature type="transmembrane region" description="Helical" evidence="5">
    <location>
        <begin position="288"/>
        <end position="308"/>
    </location>
</feature>
<feature type="transmembrane region" description="Helical" evidence="5">
    <location>
        <begin position="438"/>
        <end position="457"/>
    </location>
</feature>
<name>A0A556MUP1_9SPHI</name>
<protein>
    <submittedName>
        <fullName evidence="6">Oligosaccharide flippase family protein</fullName>
    </submittedName>
</protein>
<feature type="transmembrane region" description="Helical" evidence="5">
    <location>
        <begin position="412"/>
        <end position="432"/>
    </location>
</feature>
<feature type="transmembrane region" description="Helical" evidence="5">
    <location>
        <begin position="42"/>
        <end position="65"/>
    </location>
</feature>
<organism evidence="6 7">
    <name type="scientific">Mucilaginibacter corticis</name>
    <dbReference type="NCBI Taxonomy" id="2597670"/>
    <lineage>
        <taxon>Bacteria</taxon>
        <taxon>Pseudomonadati</taxon>
        <taxon>Bacteroidota</taxon>
        <taxon>Sphingobacteriia</taxon>
        <taxon>Sphingobacteriales</taxon>
        <taxon>Sphingobacteriaceae</taxon>
        <taxon>Mucilaginibacter</taxon>
    </lineage>
</organism>
<evidence type="ECO:0000256" key="4">
    <source>
        <dbReference type="ARBA" id="ARBA00023136"/>
    </source>
</evidence>
<evidence type="ECO:0000256" key="2">
    <source>
        <dbReference type="ARBA" id="ARBA00022692"/>
    </source>
</evidence>
<feature type="transmembrane region" description="Helical" evidence="5">
    <location>
        <begin position="357"/>
        <end position="378"/>
    </location>
</feature>
<feature type="transmembrane region" description="Helical" evidence="5">
    <location>
        <begin position="170"/>
        <end position="190"/>
    </location>
</feature>
<dbReference type="EMBL" id="VLPK01000001">
    <property type="protein sequence ID" value="TSJ43572.1"/>
    <property type="molecule type" value="Genomic_DNA"/>
</dbReference>
<feature type="transmembrane region" description="Helical" evidence="5">
    <location>
        <begin position="210"/>
        <end position="229"/>
    </location>
</feature>
<feature type="transmembrane region" description="Helical" evidence="5">
    <location>
        <begin position="384"/>
        <end position="400"/>
    </location>
</feature>
<sequence length="470" mass="52455">MSKVHFKNLSANALQLVINQLLGLVIFYVLSTGLSKDAFGQLNLALAILLSAFNILSCGMDQLIVKKIAADEDKQSALSLYIIHTTITGLGFYGLLLIGLLLFPNVPAVYHILLLIGIGKLMIYFSTPYKQAANGLEMFKLMAWLSVISNLVRSVCLVVFLLLHKLDLPVIISIFIAGDVLEFIIGLALFKRSARIPIIMKWDKTKYLNLVREALPQMGVVLITSSLARFDWIFIGFMLSAVKLAEYSFAYKLFEIAMLPLLAIAPLLIPRFTKMFKQGDINTEDLKLFIRIEVAVAALTVLLLNIYWAPITDWITHGKYGAVNVNTIFILSLCLPLLYIENFLWTIFFAQGRLKMILHAFIVTLAVNVLGDIILIPIYKNEGAAFAFLLACIAQIIFYLSRNTLFELKRIWQPLIICTACAVGSGFGAKTLLGDNWLVIPASVLFYVLLLLITGQVKINDTKRLRAILS</sequence>
<gene>
    <name evidence="6" type="ORF">FO440_05115</name>
</gene>
<keyword evidence="3 5" id="KW-1133">Transmembrane helix</keyword>
<dbReference type="GO" id="GO:0016020">
    <property type="term" value="C:membrane"/>
    <property type="evidence" value="ECO:0007669"/>
    <property type="project" value="UniProtKB-SubCell"/>
</dbReference>
<evidence type="ECO:0000313" key="7">
    <source>
        <dbReference type="Proteomes" id="UP000318733"/>
    </source>
</evidence>
<dbReference type="PANTHER" id="PTHR43424:SF1">
    <property type="entry name" value="LOCUS PUTATIVE PROTEIN 1-RELATED"/>
    <property type="match status" value="1"/>
</dbReference>
<dbReference type="AlphaFoldDB" id="A0A556MUP1"/>
<feature type="transmembrane region" description="Helical" evidence="5">
    <location>
        <begin position="249"/>
        <end position="268"/>
    </location>
</feature>
<dbReference type="RefSeq" id="WP_144247138.1">
    <property type="nucleotide sequence ID" value="NZ_VLPK01000001.1"/>
</dbReference>
<dbReference type="OrthoDB" id="661127at2"/>
<keyword evidence="7" id="KW-1185">Reference proteome</keyword>
<proteinExistence type="predicted"/>
<accession>A0A556MUP1</accession>
<keyword evidence="2 5" id="KW-0812">Transmembrane</keyword>
<comment type="subcellular location">
    <subcellularLocation>
        <location evidence="1">Membrane</location>
        <topology evidence="1">Multi-pass membrane protein</topology>
    </subcellularLocation>
</comment>
<comment type="caution">
    <text evidence="6">The sequence shown here is derived from an EMBL/GenBank/DDBJ whole genome shotgun (WGS) entry which is preliminary data.</text>
</comment>
<evidence type="ECO:0000256" key="5">
    <source>
        <dbReference type="SAM" id="Phobius"/>
    </source>
</evidence>
<feature type="transmembrane region" description="Helical" evidence="5">
    <location>
        <begin position="108"/>
        <end position="129"/>
    </location>
</feature>
<feature type="transmembrane region" description="Helical" evidence="5">
    <location>
        <begin position="141"/>
        <end position="164"/>
    </location>
</feature>
<feature type="transmembrane region" description="Helical" evidence="5">
    <location>
        <begin position="328"/>
        <end position="350"/>
    </location>
</feature>
<evidence type="ECO:0000313" key="6">
    <source>
        <dbReference type="EMBL" id="TSJ43572.1"/>
    </source>
</evidence>
<feature type="transmembrane region" description="Helical" evidence="5">
    <location>
        <begin position="77"/>
        <end position="102"/>
    </location>
</feature>
<dbReference type="InterPro" id="IPR052556">
    <property type="entry name" value="PolySynth_Transporter"/>
</dbReference>
<keyword evidence="4 5" id="KW-0472">Membrane</keyword>
<reference evidence="6 7" key="1">
    <citation type="submission" date="2019-07" db="EMBL/GenBank/DDBJ databases">
        <authorList>
            <person name="Huq M.A."/>
        </authorList>
    </citation>
    <scope>NUCLEOTIDE SEQUENCE [LARGE SCALE GENOMIC DNA]</scope>
    <source>
        <strain evidence="6 7">MAH-19</strain>
    </source>
</reference>
<dbReference type="PANTHER" id="PTHR43424">
    <property type="entry name" value="LOCUS PUTATIVE PROTEIN 1-RELATED"/>
    <property type="match status" value="1"/>
</dbReference>
<dbReference type="Pfam" id="PF01943">
    <property type="entry name" value="Polysacc_synt"/>
    <property type="match status" value="1"/>
</dbReference>